<evidence type="ECO:0000313" key="3">
    <source>
        <dbReference type="Proteomes" id="UP000018936"/>
    </source>
</evidence>
<feature type="coiled-coil region" evidence="1">
    <location>
        <begin position="62"/>
        <end position="96"/>
    </location>
</feature>
<accession>V8NS18</accession>
<name>V8NS18_OPHHA</name>
<proteinExistence type="predicted"/>
<dbReference type="Proteomes" id="UP000018936">
    <property type="component" value="Unassembled WGS sequence"/>
</dbReference>
<protein>
    <submittedName>
        <fullName evidence="2">Thyroid receptor-interacting protein 11</fullName>
    </submittedName>
</protein>
<comment type="caution">
    <text evidence="2">The sequence shown here is derived from an EMBL/GenBank/DDBJ whole genome shotgun (WGS) entry which is preliminary data.</text>
</comment>
<reference evidence="2 3" key="1">
    <citation type="journal article" date="2013" name="Proc. Natl. Acad. Sci. U.S.A.">
        <title>The king cobra genome reveals dynamic gene evolution and adaptation in the snake venom system.</title>
        <authorList>
            <person name="Vonk F.J."/>
            <person name="Casewell N.R."/>
            <person name="Henkel C.V."/>
            <person name="Heimberg A.M."/>
            <person name="Jansen H.J."/>
            <person name="McCleary R.J."/>
            <person name="Kerkkamp H.M."/>
            <person name="Vos R.A."/>
            <person name="Guerreiro I."/>
            <person name="Calvete J.J."/>
            <person name="Wuster W."/>
            <person name="Woods A.E."/>
            <person name="Logan J.M."/>
            <person name="Harrison R.A."/>
            <person name="Castoe T.A."/>
            <person name="de Koning A.P."/>
            <person name="Pollock D.D."/>
            <person name="Yandell M."/>
            <person name="Calderon D."/>
            <person name="Renjifo C."/>
            <person name="Currier R.B."/>
            <person name="Salgado D."/>
            <person name="Pla D."/>
            <person name="Sanz L."/>
            <person name="Hyder A.S."/>
            <person name="Ribeiro J.M."/>
            <person name="Arntzen J.W."/>
            <person name="van den Thillart G.E."/>
            <person name="Boetzer M."/>
            <person name="Pirovano W."/>
            <person name="Dirks R.P."/>
            <person name="Spaink H.P."/>
            <person name="Duboule D."/>
            <person name="McGlinn E."/>
            <person name="Kini R.M."/>
            <person name="Richardson M.K."/>
        </authorList>
    </citation>
    <scope>NUCLEOTIDE SEQUENCE</scope>
    <source>
        <tissue evidence="2">Blood</tissue>
    </source>
</reference>
<dbReference type="OrthoDB" id="9427134at2759"/>
<sequence length="111" mass="12239">MSSWLGGLGAGFGQSLVGQVGGSLSTLTGQISSFTKDMLLEGTEEVGGGEWRHMFPSCGKNKEEILDQNDRLKKFCNDLEEKNEVAELQIKQKSIDYRNQLQQKEVNNGSI</sequence>
<keyword evidence="2" id="KW-0675">Receptor</keyword>
<organism evidence="2 3">
    <name type="scientific">Ophiophagus hannah</name>
    <name type="common">King cobra</name>
    <name type="synonym">Naja hannah</name>
    <dbReference type="NCBI Taxonomy" id="8665"/>
    <lineage>
        <taxon>Eukaryota</taxon>
        <taxon>Metazoa</taxon>
        <taxon>Chordata</taxon>
        <taxon>Craniata</taxon>
        <taxon>Vertebrata</taxon>
        <taxon>Euteleostomi</taxon>
        <taxon>Lepidosauria</taxon>
        <taxon>Squamata</taxon>
        <taxon>Bifurcata</taxon>
        <taxon>Unidentata</taxon>
        <taxon>Episquamata</taxon>
        <taxon>Toxicofera</taxon>
        <taxon>Serpentes</taxon>
        <taxon>Colubroidea</taxon>
        <taxon>Elapidae</taxon>
        <taxon>Elapinae</taxon>
        <taxon>Ophiophagus</taxon>
    </lineage>
</organism>
<keyword evidence="1" id="KW-0175">Coiled coil</keyword>
<gene>
    <name evidence="2" type="primary">TRIP11</name>
    <name evidence="2" type="ORF">L345_09887</name>
</gene>
<evidence type="ECO:0000256" key="1">
    <source>
        <dbReference type="SAM" id="Coils"/>
    </source>
</evidence>
<evidence type="ECO:0000313" key="2">
    <source>
        <dbReference type="EMBL" id="ETE64347.1"/>
    </source>
</evidence>
<dbReference type="AlphaFoldDB" id="V8NS18"/>
<dbReference type="EMBL" id="AZIM01002294">
    <property type="protein sequence ID" value="ETE64347.1"/>
    <property type="molecule type" value="Genomic_DNA"/>
</dbReference>
<keyword evidence="3" id="KW-1185">Reference proteome</keyword>